<dbReference type="RefSeq" id="WP_086887666.1">
    <property type="nucleotide sequence ID" value="NZ_CP019893.1"/>
</dbReference>
<dbReference type="EMBL" id="CP019893">
    <property type="protein sequence ID" value="ARS89284.1"/>
    <property type="molecule type" value="Genomic_DNA"/>
</dbReference>
<sequence length="61" mass="6435">MASDKILVGILGLQIAVIAGTVAIIQELAPAADGEMVMLMWGSILITLSGFLIGRVDNFFE</sequence>
<dbReference type="AlphaFoldDB" id="A0A2Z2HWH3"/>
<protein>
    <submittedName>
        <fullName evidence="2">Uncharacterized protein</fullName>
    </submittedName>
</protein>
<dbReference type="OrthoDB" id="193638at2157"/>
<keyword evidence="1" id="KW-0812">Transmembrane</keyword>
<evidence type="ECO:0000256" key="1">
    <source>
        <dbReference type="SAM" id="Phobius"/>
    </source>
</evidence>
<feature type="transmembrane region" description="Helical" evidence="1">
    <location>
        <begin position="6"/>
        <end position="25"/>
    </location>
</feature>
<gene>
    <name evidence="2" type="ORF">B1756_05675</name>
</gene>
<reference evidence="3" key="1">
    <citation type="submission" date="2017-02" db="EMBL/GenBank/DDBJ databases">
        <title>Natronthermophilus aegyptiacus gen. nov.,sp. nov., an aerobic, extremely halophilic alkalithermophilic archaeon isolated from the athalassohaline Wadi An Natrun, Egypt.</title>
        <authorList>
            <person name="Zhao B."/>
        </authorList>
    </citation>
    <scope>NUCLEOTIDE SEQUENCE [LARGE SCALE GENOMIC DNA]</scope>
    <source>
        <strain evidence="3">JW/NM-HA 15</strain>
    </source>
</reference>
<dbReference type="KEGG" id="naj:B1756_05675"/>
<dbReference type="GeneID" id="32893547"/>
<keyword evidence="1" id="KW-1133">Transmembrane helix</keyword>
<feature type="transmembrane region" description="Helical" evidence="1">
    <location>
        <begin position="37"/>
        <end position="56"/>
    </location>
</feature>
<name>A0A2Z2HWH3_9EURY</name>
<organism evidence="2 3">
    <name type="scientific">Natrarchaeobaculum aegyptiacum</name>
    <dbReference type="NCBI Taxonomy" id="745377"/>
    <lineage>
        <taxon>Archaea</taxon>
        <taxon>Methanobacteriati</taxon>
        <taxon>Methanobacteriota</taxon>
        <taxon>Stenosarchaea group</taxon>
        <taxon>Halobacteria</taxon>
        <taxon>Halobacteriales</taxon>
        <taxon>Natrialbaceae</taxon>
        <taxon>Natrarchaeobaculum</taxon>
    </lineage>
</organism>
<evidence type="ECO:0000313" key="2">
    <source>
        <dbReference type="EMBL" id="ARS89284.1"/>
    </source>
</evidence>
<proteinExistence type="predicted"/>
<keyword evidence="3" id="KW-1185">Reference proteome</keyword>
<keyword evidence="1" id="KW-0472">Membrane</keyword>
<evidence type="ECO:0000313" key="3">
    <source>
        <dbReference type="Proteomes" id="UP000250088"/>
    </source>
</evidence>
<accession>A0A2Z2HWH3</accession>
<dbReference type="Proteomes" id="UP000250088">
    <property type="component" value="Chromosome"/>
</dbReference>